<dbReference type="EMBL" id="WVIC01000040">
    <property type="protein sequence ID" value="NCJ08089.1"/>
    <property type="molecule type" value="Genomic_DNA"/>
</dbReference>
<keyword evidence="1" id="KW-1133">Transmembrane helix</keyword>
<organism evidence="2 3">
    <name type="scientific">Petrachloros mirabilis ULC683</name>
    <dbReference type="NCBI Taxonomy" id="2781853"/>
    <lineage>
        <taxon>Bacteria</taxon>
        <taxon>Bacillati</taxon>
        <taxon>Cyanobacteriota</taxon>
        <taxon>Cyanophyceae</taxon>
        <taxon>Synechococcales</taxon>
        <taxon>Petrachlorosaceae</taxon>
        <taxon>Petrachloros</taxon>
        <taxon>Petrachloros mirabilis</taxon>
    </lineage>
</organism>
<feature type="transmembrane region" description="Helical" evidence="1">
    <location>
        <begin position="54"/>
        <end position="75"/>
    </location>
</feature>
<evidence type="ECO:0000256" key="1">
    <source>
        <dbReference type="SAM" id="Phobius"/>
    </source>
</evidence>
<dbReference type="Proteomes" id="UP000607397">
    <property type="component" value="Unassembled WGS sequence"/>
</dbReference>
<evidence type="ECO:0000313" key="2">
    <source>
        <dbReference type="EMBL" id="NCJ08089.1"/>
    </source>
</evidence>
<accession>A0A8K2A8J0</accession>
<keyword evidence="1" id="KW-0472">Membrane</keyword>
<evidence type="ECO:0000313" key="3">
    <source>
        <dbReference type="Proteomes" id="UP000607397"/>
    </source>
</evidence>
<gene>
    <name evidence="2" type="ORF">GS597_16560</name>
</gene>
<dbReference type="AlphaFoldDB" id="A0A8K2A8J0"/>
<reference evidence="2" key="1">
    <citation type="submission" date="2019-12" db="EMBL/GenBank/DDBJ databases">
        <title>High-Quality draft genome sequences of three cyanobacteria isolated from the limestone walls of the Old Cathedral of Coimbra.</title>
        <authorList>
            <person name="Tiago I."/>
            <person name="Soares F."/>
            <person name="Portugal A."/>
        </authorList>
    </citation>
    <scope>NUCLEOTIDE SEQUENCE [LARGE SCALE GENOMIC DNA]</scope>
    <source>
        <strain evidence="2">C</strain>
    </source>
</reference>
<sequence length="161" mass="17607">MFGSQSLPRQLLWGSLLVSSMGASLLLPALQPSELSFAQAEPTPPADVQEIDRVAVLGIAFGLSVAAAVGANVLLDGRRSPRRAAKGHPLRPPTRQTLTLKTVGLDQASHGLQRKLLRLLGEDHKIATRLVEQTSFKYPDKGSNWCVEKVIFDLERDRGRY</sequence>
<keyword evidence="3" id="KW-1185">Reference proteome</keyword>
<name>A0A8K2A8J0_9CYAN</name>
<comment type="caution">
    <text evidence="2">The sequence shown here is derived from an EMBL/GenBank/DDBJ whole genome shotgun (WGS) entry which is preliminary data.</text>
</comment>
<protein>
    <submittedName>
        <fullName evidence="2">Uncharacterized protein</fullName>
    </submittedName>
</protein>
<keyword evidence="1" id="KW-0812">Transmembrane</keyword>
<proteinExistence type="predicted"/>
<dbReference type="RefSeq" id="WP_161826566.1">
    <property type="nucleotide sequence ID" value="NZ_WVIC01000040.1"/>
</dbReference>